<evidence type="ECO:0008006" key="12">
    <source>
        <dbReference type="Google" id="ProtNLM"/>
    </source>
</evidence>
<evidence type="ECO:0000256" key="7">
    <source>
        <dbReference type="SAM" id="MobiDB-lite"/>
    </source>
</evidence>
<dbReference type="SMART" id="SM00086">
    <property type="entry name" value="PAC"/>
    <property type="match status" value="2"/>
</dbReference>
<reference evidence="10" key="1">
    <citation type="submission" date="2019-12" db="EMBL/GenBank/DDBJ databases">
        <title>Genome sequencing and annotation of Brassica cretica.</title>
        <authorList>
            <person name="Studholme D.J."/>
            <person name="Sarris P.F."/>
        </authorList>
    </citation>
    <scope>NUCLEOTIDE SEQUENCE</scope>
    <source>
        <strain evidence="10">PFS-001/15</strain>
        <tissue evidence="10">Leaf</tissue>
    </source>
</reference>
<dbReference type="PANTHER" id="PTHR47429">
    <property type="entry name" value="PROTEIN TWIN LOV 1"/>
    <property type="match status" value="1"/>
</dbReference>
<dbReference type="PROSITE" id="PS50113">
    <property type="entry name" value="PAC"/>
    <property type="match status" value="2"/>
</dbReference>
<dbReference type="GO" id="GO:0005634">
    <property type="term" value="C:nucleus"/>
    <property type="evidence" value="ECO:0007669"/>
    <property type="project" value="TreeGrafter"/>
</dbReference>
<dbReference type="AlphaFoldDB" id="A0A8S9JKL4"/>
<feature type="compositionally biased region" description="Basic and acidic residues" evidence="7">
    <location>
        <begin position="364"/>
        <end position="373"/>
    </location>
</feature>
<feature type="region of interest" description="Disordered" evidence="7">
    <location>
        <begin position="331"/>
        <end position="421"/>
    </location>
</feature>
<keyword evidence="3" id="KW-0285">Flavoprotein</keyword>
<dbReference type="PANTHER" id="PTHR47429:SF2">
    <property type="entry name" value="PROTEIN TWIN LOV 1"/>
    <property type="match status" value="1"/>
</dbReference>
<keyword evidence="1" id="KW-0600">Photoreceptor protein</keyword>
<gene>
    <name evidence="10" type="ORF">F2Q68_00000887</name>
</gene>
<evidence type="ECO:0000256" key="3">
    <source>
        <dbReference type="ARBA" id="ARBA00022630"/>
    </source>
</evidence>
<organism evidence="10 11">
    <name type="scientific">Brassica cretica</name>
    <name type="common">Mustard</name>
    <dbReference type="NCBI Taxonomy" id="69181"/>
    <lineage>
        <taxon>Eukaryota</taxon>
        <taxon>Viridiplantae</taxon>
        <taxon>Streptophyta</taxon>
        <taxon>Embryophyta</taxon>
        <taxon>Tracheophyta</taxon>
        <taxon>Spermatophyta</taxon>
        <taxon>Magnoliopsida</taxon>
        <taxon>eudicotyledons</taxon>
        <taxon>Gunneridae</taxon>
        <taxon>Pentapetalae</taxon>
        <taxon>rosids</taxon>
        <taxon>malvids</taxon>
        <taxon>Brassicales</taxon>
        <taxon>Brassicaceae</taxon>
        <taxon>Brassiceae</taxon>
        <taxon>Brassica</taxon>
    </lineage>
</organism>
<dbReference type="InterPro" id="IPR000014">
    <property type="entry name" value="PAS"/>
</dbReference>
<feature type="compositionally biased region" description="Polar residues" evidence="7">
    <location>
        <begin position="350"/>
        <end position="363"/>
    </location>
</feature>
<dbReference type="SUPFAM" id="SSF55785">
    <property type="entry name" value="PYP-like sensor domain (PAS domain)"/>
    <property type="match status" value="2"/>
</dbReference>
<dbReference type="InterPro" id="IPR000700">
    <property type="entry name" value="PAS-assoc_C"/>
</dbReference>
<dbReference type="GO" id="GO:0009637">
    <property type="term" value="P:response to blue light"/>
    <property type="evidence" value="ECO:0007669"/>
    <property type="project" value="UniProtKB-ARBA"/>
</dbReference>
<feature type="region of interest" description="Disordered" evidence="7">
    <location>
        <begin position="1"/>
        <end position="99"/>
    </location>
</feature>
<feature type="domain" description="PAS" evidence="8">
    <location>
        <begin position="123"/>
        <end position="196"/>
    </location>
</feature>
<dbReference type="FunFam" id="3.30.450.20:FF:000002">
    <property type="entry name" value="LOV domain-containing protein"/>
    <property type="match status" value="2"/>
</dbReference>
<feature type="compositionally biased region" description="Polar residues" evidence="7">
    <location>
        <begin position="46"/>
        <end position="65"/>
    </location>
</feature>
<dbReference type="EMBL" id="QGKW02001660">
    <property type="protein sequence ID" value="KAF2582554.1"/>
    <property type="molecule type" value="Genomic_DNA"/>
</dbReference>
<protein>
    <recommendedName>
        <fullName evidence="12">LOV domain-containing protein</fullName>
    </recommendedName>
</protein>
<accession>A0A8S9JKL4</accession>
<evidence type="ECO:0000256" key="2">
    <source>
        <dbReference type="ARBA" id="ARBA00022606"/>
    </source>
</evidence>
<sequence length="591" mass="67185">MATAKAATRQKEKALDSMTEVVQTIRHRKSQVRDSVSNDVMVKPDSATTTPGRQAIQSDESSMSAKTPGRVSTPARSKSKSLSSNKRHEDGPSVEPEELMLSTEVIELRDSWDRSEREKDIRQGIDLATTLERIEKNFVISDPRLPDNPIIFASDSFLELTEYTREEILGRNCRFLQGPETDQSTVQKIRDAIRDQREITVQLINYTKSGKKFWNLFHLQPMRDQKGELQYFIGVQLDGSDHVEPIRNRLSERTEMQSSKLVKATATNVDEAVRELPDANMIQAGGETVGLHHFKPVKPLGSGDTGRYYLHSRQTEKALDSMTEVVQTIRHRKSQVRDSVSNDVMVKPDSATTTPGRQAIQSDEASKSAKTPERVSTPARSKSKSLSSNKKHEDVPSVEPEELMLSTEVIEPRDSWDRSEREKDIRQGIDLATTLERIEKNFVISDPRLPDNPIIFASDSFLELTEYTREEILGRNCRFLQGPETDQSTVQKIRDAIRDQREITVQLINYTKSGKKFWNLFHLQPMRDQKGELQYFIGVQLDGSDHVEPIRNRLSERTEMQSSKLVKATATNVDEAVRELPDANMVRYTNS</sequence>
<feature type="domain" description="PAC" evidence="9">
    <location>
        <begin position="501"/>
        <end position="555"/>
    </location>
</feature>
<dbReference type="GO" id="GO:0009881">
    <property type="term" value="F:photoreceptor activity"/>
    <property type="evidence" value="ECO:0007669"/>
    <property type="project" value="UniProtKB-KW"/>
</dbReference>
<keyword evidence="5" id="KW-0157">Chromophore</keyword>
<dbReference type="Gene3D" id="3.30.450.20">
    <property type="entry name" value="PAS domain"/>
    <property type="match status" value="2"/>
</dbReference>
<keyword evidence="2" id="KW-0716">Sensory transduction</keyword>
<evidence type="ECO:0000313" key="10">
    <source>
        <dbReference type="EMBL" id="KAF2582554.1"/>
    </source>
</evidence>
<evidence type="ECO:0000259" key="9">
    <source>
        <dbReference type="PROSITE" id="PS50113"/>
    </source>
</evidence>
<keyword evidence="6" id="KW-0675">Receptor</keyword>
<dbReference type="Pfam" id="PF13426">
    <property type="entry name" value="PAS_9"/>
    <property type="match status" value="2"/>
</dbReference>
<dbReference type="CDD" id="cd00130">
    <property type="entry name" value="PAS"/>
    <property type="match status" value="2"/>
</dbReference>
<evidence type="ECO:0000313" key="11">
    <source>
        <dbReference type="Proteomes" id="UP000712281"/>
    </source>
</evidence>
<evidence type="ECO:0000256" key="5">
    <source>
        <dbReference type="ARBA" id="ARBA00022991"/>
    </source>
</evidence>
<dbReference type="Proteomes" id="UP000712281">
    <property type="component" value="Unassembled WGS sequence"/>
</dbReference>
<comment type="caution">
    <text evidence="10">The sequence shown here is derived from an EMBL/GenBank/DDBJ whole genome shotgun (WGS) entry which is preliminary data.</text>
</comment>
<feature type="compositionally biased region" description="Basic and acidic residues" evidence="7">
    <location>
        <begin position="410"/>
        <end position="421"/>
    </location>
</feature>
<dbReference type="NCBIfam" id="TIGR00229">
    <property type="entry name" value="sensory_box"/>
    <property type="match status" value="2"/>
</dbReference>
<proteinExistence type="predicted"/>
<evidence type="ECO:0000256" key="6">
    <source>
        <dbReference type="ARBA" id="ARBA00023170"/>
    </source>
</evidence>
<dbReference type="InterPro" id="IPR035965">
    <property type="entry name" value="PAS-like_dom_sf"/>
</dbReference>
<evidence type="ECO:0000256" key="4">
    <source>
        <dbReference type="ARBA" id="ARBA00022643"/>
    </source>
</evidence>
<dbReference type="PROSITE" id="PS50112">
    <property type="entry name" value="PAS"/>
    <property type="match status" value="2"/>
</dbReference>
<dbReference type="SMART" id="SM00091">
    <property type="entry name" value="PAS"/>
    <property type="match status" value="2"/>
</dbReference>
<feature type="domain" description="PAC" evidence="9">
    <location>
        <begin position="197"/>
        <end position="251"/>
    </location>
</feature>
<evidence type="ECO:0000256" key="1">
    <source>
        <dbReference type="ARBA" id="ARBA00022543"/>
    </source>
</evidence>
<dbReference type="InterPro" id="IPR001610">
    <property type="entry name" value="PAC"/>
</dbReference>
<keyword evidence="4" id="KW-0288">FMN</keyword>
<name>A0A8S9JKL4_BRACR</name>
<feature type="domain" description="PAS" evidence="8">
    <location>
        <begin position="427"/>
        <end position="500"/>
    </location>
</feature>
<evidence type="ECO:0000259" key="8">
    <source>
        <dbReference type="PROSITE" id="PS50112"/>
    </source>
</evidence>